<sequence>MLGGPPTGRETGFRGTEMRVSRDVLLPYALSSVTSARQRLRSDLCASGFTRESVDDALLVLSELLSNALRHAFPLPAPFPADSVHVAWSVRTAGGPGGTAVPGVEISVRDGKGATLPGVGHPASAAVHGRGLGIVRSVATKWGTETDHGTTTVWAALEMATAGADGAHAAAPAGGGADAERAVLSAARSGTGSG</sequence>
<dbReference type="GO" id="GO:0004674">
    <property type="term" value="F:protein serine/threonine kinase activity"/>
    <property type="evidence" value="ECO:0007669"/>
    <property type="project" value="UniProtKB-KW"/>
</dbReference>
<name>A0A543NA08_9ACTN</name>
<dbReference type="Gene3D" id="3.30.565.10">
    <property type="entry name" value="Histidine kinase-like ATPase, C-terminal domain"/>
    <property type="match status" value="1"/>
</dbReference>
<comment type="caution">
    <text evidence="3">The sequence shown here is derived from an EMBL/GenBank/DDBJ whole genome shotgun (WGS) entry which is preliminary data.</text>
</comment>
<evidence type="ECO:0000256" key="1">
    <source>
        <dbReference type="ARBA" id="ARBA00022527"/>
    </source>
</evidence>
<dbReference type="InterPro" id="IPR050267">
    <property type="entry name" value="Anti-sigma-factor_SerPK"/>
</dbReference>
<feature type="domain" description="Histidine kinase/HSP90-like ATPase" evidence="2">
    <location>
        <begin position="29"/>
        <end position="154"/>
    </location>
</feature>
<dbReference type="InterPro" id="IPR036890">
    <property type="entry name" value="HATPase_C_sf"/>
</dbReference>
<dbReference type="AlphaFoldDB" id="A0A543NA08"/>
<gene>
    <name evidence="3" type="ORF">FHX37_4006</name>
</gene>
<protein>
    <recommendedName>
        <fullName evidence="2">Histidine kinase/HSP90-like ATPase domain-containing protein</fullName>
    </recommendedName>
</protein>
<keyword evidence="1" id="KW-0418">Kinase</keyword>
<organism evidence="3 4">
    <name type="scientific">Haloactinospora alba</name>
    <dbReference type="NCBI Taxonomy" id="405555"/>
    <lineage>
        <taxon>Bacteria</taxon>
        <taxon>Bacillati</taxon>
        <taxon>Actinomycetota</taxon>
        <taxon>Actinomycetes</taxon>
        <taxon>Streptosporangiales</taxon>
        <taxon>Nocardiopsidaceae</taxon>
        <taxon>Haloactinospora</taxon>
    </lineage>
</organism>
<dbReference type="PANTHER" id="PTHR35526">
    <property type="entry name" value="ANTI-SIGMA-F FACTOR RSBW-RELATED"/>
    <property type="match status" value="1"/>
</dbReference>
<dbReference type="Proteomes" id="UP000317422">
    <property type="component" value="Unassembled WGS sequence"/>
</dbReference>
<dbReference type="EMBL" id="VFQC01000002">
    <property type="protein sequence ID" value="TQN28648.1"/>
    <property type="molecule type" value="Genomic_DNA"/>
</dbReference>
<evidence type="ECO:0000313" key="3">
    <source>
        <dbReference type="EMBL" id="TQN28648.1"/>
    </source>
</evidence>
<reference evidence="3 4" key="1">
    <citation type="submission" date="2019-06" db="EMBL/GenBank/DDBJ databases">
        <title>Sequencing the genomes of 1000 actinobacteria strains.</title>
        <authorList>
            <person name="Klenk H.-P."/>
        </authorList>
    </citation>
    <scope>NUCLEOTIDE SEQUENCE [LARGE SCALE GENOMIC DNA]</scope>
    <source>
        <strain evidence="3 4">DSM 45015</strain>
    </source>
</reference>
<dbReference type="Pfam" id="PF13581">
    <property type="entry name" value="HATPase_c_2"/>
    <property type="match status" value="1"/>
</dbReference>
<dbReference type="PANTHER" id="PTHR35526:SF3">
    <property type="entry name" value="ANTI-SIGMA-F FACTOR RSBW"/>
    <property type="match status" value="1"/>
</dbReference>
<keyword evidence="1" id="KW-0808">Transferase</keyword>
<evidence type="ECO:0000313" key="4">
    <source>
        <dbReference type="Proteomes" id="UP000317422"/>
    </source>
</evidence>
<accession>A0A543NA08</accession>
<proteinExistence type="predicted"/>
<dbReference type="InterPro" id="IPR003594">
    <property type="entry name" value="HATPase_dom"/>
</dbReference>
<keyword evidence="4" id="KW-1185">Reference proteome</keyword>
<keyword evidence="1" id="KW-0723">Serine/threonine-protein kinase</keyword>
<evidence type="ECO:0000259" key="2">
    <source>
        <dbReference type="Pfam" id="PF13581"/>
    </source>
</evidence>
<dbReference type="CDD" id="cd16936">
    <property type="entry name" value="HATPase_RsbW-like"/>
    <property type="match status" value="1"/>
</dbReference>
<dbReference type="SUPFAM" id="SSF55874">
    <property type="entry name" value="ATPase domain of HSP90 chaperone/DNA topoisomerase II/histidine kinase"/>
    <property type="match status" value="1"/>
</dbReference>